<gene>
    <name evidence="1" type="ORF">ACFSC0_02330</name>
</gene>
<comment type="caution">
    <text evidence="1">The sequence shown here is derived from an EMBL/GenBank/DDBJ whole genome shotgun (WGS) entry which is preliminary data.</text>
</comment>
<proteinExistence type="predicted"/>
<reference evidence="2" key="1">
    <citation type="journal article" date="2019" name="Int. J. Syst. Evol. Microbiol.">
        <title>The Global Catalogue of Microorganisms (GCM) 10K type strain sequencing project: providing services to taxonomists for standard genome sequencing and annotation.</title>
        <authorList>
            <consortium name="The Broad Institute Genomics Platform"/>
            <consortium name="The Broad Institute Genome Sequencing Center for Infectious Disease"/>
            <person name="Wu L."/>
            <person name="Ma J."/>
        </authorList>
    </citation>
    <scope>NUCLEOTIDE SEQUENCE [LARGE SCALE GENOMIC DNA]</scope>
    <source>
        <strain evidence="2">DFY28</strain>
    </source>
</reference>
<sequence>MSVESRKIDGAFTPGFWTVQVRLRGQAAGPRYLCHAASDRQARGLALGLARKQAGSHGYAYRRLSAPPQSPLPGPGEVIEIQSGHLWRQLQALRVGYDRLDPQSD</sequence>
<evidence type="ECO:0008006" key="3">
    <source>
        <dbReference type="Google" id="ProtNLM"/>
    </source>
</evidence>
<dbReference type="RefSeq" id="WP_377280957.1">
    <property type="nucleotide sequence ID" value="NZ_JBHRSI010000003.1"/>
</dbReference>
<dbReference type="Proteomes" id="UP001597237">
    <property type="component" value="Unassembled WGS sequence"/>
</dbReference>
<name>A0ABW4MX71_9CAUL</name>
<evidence type="ECO:0000313" key="1">
    <source>
        <dbReference type="EMBL" id="MFD1782216.1"/>
    </source>
</evidence>
<dbReference type="EMBL" id="JBHUEY010000001">
    <property type="protein sequence ID" value="MFD1782216.1"/>
    <property type="molecule type" value="Genomic_DNA"/>
</dbReference>
<protein>
    <recommendedName>
        <fullName evidence="3">WGR domain-containing protein</fullName>
    </recommendedName>
</protein>
<organism evidence="1 2">
    <name type="scientific">Phenylobacterium terrae</name>
    <dbReference type="NCBI Taxonomy" id="2665495"/>
    <lineage>
        <taxon>Bacteria</taxon>
        <taxon>Pseudomonadati</taxon>
        <taxon>Pseudomonadota</taxon>
        <taxon>Alphaproteobacteria</taxon>
        <taxon>Caulobacterales</taxon>
        <taxon>Caulobacteraceae</taxon>
        <taxon>Phenylobacterium</taxon>
    </lineage>
</organism>
<keyword evidence="2" id="KW-1185">Reference proteome</keyword>
<accession>A0ABW4MX71</accession>
<evidence type="ECO:0000313" key="2">
    <source>
        <dbReference type="Proteomes" id="UP001597237"/>
    </source>
</evidence>